<dbReference type="EMBL" id="JABSTV010001255">
    <property type="protein sequence ID" value="KAH7934829.1"/>
    <property type="molecule type" value="Genomic_DNA"/>
</dbReference>
<evidence type="ECO:0000313" key="3">
    <source>
        <dbReference type="Proteomes" id="UP000821837"/>
    </source>
</evidence>
<sequence>MITPKRKTERVPVPSERQRADFRRRRPAETNRGLSTTLARFRRRPRCPRTRTAWKTRRVEEQAAATEVDAPSTVEDREEPSKSDAAWCPKRPRLRSISVVARASKRSTGSTPLAATLMQVRRWSRAAVVALGSGTRPMKTRGVRMVKVSAVPCPVRLQMPRQSGPPVWYDRGVAAESMAVRC</sequence>
<evidence type="ECO:0000313" key="2">
    <source>
        <dbReference type="EMBL" id="KAH7934829.1"/>
    </source>
</evidence>
<feature type="compositionally biased region" description="Basic residues" evidence="1">
    <location>
        <begin position="40"/>
        <end position="56"/>
    </location>
</feature>
<evidence type="ECO:0000256" key="1">
    <source>
        <dbReference type="SAM" id="MobiDB-lite"/>
    </source>
</evidence>
<organism evidence="2 3">
    <name type="scientific">Rhipicephalus sanguineus</name>
    <name type="common">Brown dog tick</name>
    <name type="synonym">Ixodes sanguineus</name>
    <dbReference type="NCBI Taxonomy" id="34632"/>
    <lineage>
        <taxon>Eukaryota</taxon>
        <taxon>Metazoa</taxon>
        <taxon>Ecdysozoa</taxon>
        <taxon>Arthropoda</taxon>
        <taxon>Chelicerata</taxon>
        <taxon>Arachnida</taxon>
        <taxon>Acari</taxon>
        <taxon>Parasitiformes</taxon>
        <taxon>Ixodida</taxon>
        <taxon>Ixodoidea</taxon>
        <taxon>Ixodidae</taxon>
        <taxon>Rhipicephalinae</taxon>
        <taxon>Rhipicephalus</taxon>
        <taxon>Rhipicephalus</taxon>
    </lineage>
</organism>
<gene>
    <name evidence="2" type="ORF">HPB52_001013</name>
</gene>
<protein>
    <submittedName>
        <fullName evidence="2">Uncharacterized protein</fullName>
    </submittedName>
</protein>
<comment type="caution">
    <text evidence="2">The sequence shown here is derived from an EMBL/GenBank/DDBJ whole genome shotgun (WGS) entry which is preliminary data.</text>
</comment>
<name>A0A9D4PCE3_RHISA</name>
<dbReference type="AlphaFoldDB" id="A0A9D4PCE3"/>
<proteinExistence type="predicted"/>
<reference evidence="2" key="1">
    <citation type="journal article" date="2020" name="Cell">
        <title>Large-Scale Comparative Analyses of Tick Genomes Elucidate Their Genetic Diversity and Vector Capacities.</title>
        <authorList>
            <consortium name="Tick Genome and Microbiome Consortium (TIGMIC)"/>
            <person name="Jia N."/>
            <person name="Wang J."/>
            <person name="Shi W."/>
            <person name="Du L."/>
            <person name="Sun Y."/>
            <person name="Zhan W."/>
            <person name="Jiang J.F."/>
            <person name="Wang Q."/>
            <person name="Zhang B."/>
            <person name="Ji P."/>
            <person name="Bell-Sakyi L."/>
            <person name="Cui X.M."/>
            <person name="Yuan T.T."/>
            <person name="Jiang B.G."/>
            <person name="Yang W.F."/>
            <person name="Lam T.T."/>
            <person name="Chang Q.C."/>
            <person name="Ding S.J."/>
            <person name="Wang X.J."/>
            <person name="Zhu J.G."/>
            <person name="Ruan X.D."/>
            <person name="Zhao L."/>
            <person name="Wei J.T."/>
            <person name="Ye R.Z."/>
            <person name="Que T.C."/>
            <person name="Du C.H."/>
            <person name="Zhou Y.H."/>
            <person name="Cheng J.X."/>
            <person name="Dai P.F."/>
            <person name="Guo W.B."/>
            <person name="Han X.H."/>
            <person name="Huang E.J."/>
            <person name="Li L.F."/>
            <person name="Wei W."/>
            <person name="Gao Y.C."/>
            <person name="Liu J.Z."/>
            <person name="Shao H.Z."/>
            <person name="Wang X."/>
            <person name="Wang C.C."/>
            <person name="Yang T.C."/>
            <person name="Huo Q.B."/>
            <person name="Li W."/>
            <person name="Chen H.Y."/>
            <person name="Chen S.E."/>
            <person name="Zhou L.G."/>
            <person name="Ni X.B."/>
            <person name="Tian J.H."/>
            <person name="Sheng Y."/>
            <person name="Liu T."/>
            <person name="Pan Y.S."/>
            <person name="Xia L.Y."/>
            <person name="Li J."/>
            <person name="Zhao F."/>
            <person name="Cao W.C."/>
        </authorList>
    </citation>
    <scope>NUCLEOTIDE SEQUENCE</scope>
    <source>
        <strain evidence="2">Rsan-2018</strain>
    </source>
</reference>
<accession>A0A9D4PCE3</accession>
<keyword evidence="3" id="KW-1185">Reference proteome</keyword>
<dbReference type="Proteomes" id="UP000821837">
    <property type="component" value="Unassembled WGS sequence"/>
</dbReference>
<reference evidence="2" key="2">
    <citation type="submission" date="2021-09" db="EMBL/GenBank/DDBJ databases">
        <authorList>
            <person name="Jia N."/>
            <person name="Wang J."/>
            <person name="Shi W."/>
            <person name="Du L."/>
            <person name="Sun Y."/>
            <person name="Zhan W."/>
            <person name="Jiang J."/>
            <person name="Wang Q."/>
            <person name="Zhang B."/>
            <person name="Ji P."/>
            <person name="Sakyi L.B."/>
            <person name="Cui X."/>
            <person name="Yuan T."/>
            <person name="Jiang B."/>
            <person name="Yang W."/>
            <person name="Lam T.T.-Y."/>
            <person name="Chang Q."/>
            <person name="Ding S."/>
            <person name="Wang X."/>
            <person name="Zhu J."/>
            <person name="Ruan X."/>
            <person name="Zhao L."/>
            <person name="Wei J."/>
            <person name="Que T."/>
            <person name="Du C."/>
            <person name="Cheng J."/>
            <person name="Dai P."/>
            <person name="Han X."/>
            <person name="Huang E."/>
            <person name="Gao Y."/>
            <person name="Liu J."/>
            <person name="Shao H."/>
            <person name="Ye R."/>
            <person name="Li L."/>
            <person name="Wei W."/>
            <person name="Wang X."/>
            <person name="Wang C."/>
            <person name="Huo Q."/>
            <person name="Li W."/>
            <person name="Guo W."/>
            <person name="Chen H."/>
            <person name="Chen S."/>
            <person name="Zhou L."/>
            <person name="Zhou L."/>
            <person name="Ni X."/>
            <person name="Tian J."/>
            <person name="Zhou Y."/>
            <person name="Sheng Y."/>
            <person name="Liu T."/>
            <person name="Pan Y."/>
            <person name="Xia L."/>
            <person name="Li J."/>
            <person name="Zhao F."/>
            <person name="Cao W."/>
        </authorList>
    </citation>
    <scope>NUCLEOTIDE SEQUENCE</scope>
    <source>
        <strain evidence="2">Rsan-2018</strain>
        <tissue evidence="2">Larvae</tissue>
    </source>
</reference>
<feature type="region of interest" description="Disordered" evidence="1">
    <location>
        <begin position="1"/>
        <end position="85"/>
    </location>
</feature>